<accession>A0ABR6ZDK4</accession>
<proteinExistence type="predicted"/>
<sequence length="79" mass="8236">MKVIVKKTTTMLLIASATLALSACGTIKPVQPWEKGNLAKTAMTFENDRLESRYGEHIYTSRESASGGAGVGGGGCGCN</sequence>
<dbReference type="RefSeq" id="WP_186955338.1">
    <property type="nucleotide sequence ID" value="NZ_JACOFX010000012.1"/>
</dbReference>
<feature type="signal peptide" evidence="1">
    <location>
        <begin position="1"/>
        <end position="22"/>
    </location>
</feature>
<evidence type="ECO:0000256" key="1">
    <source>
        <dbReference type="SAM" id="SignalP"/>
    </source>
</evidence>
<dbReference type="Proteomes" id="UP000646911">
    <property type="component" value="Unassembled WGS sequence"/>
</dbReference>
<keyword evidence="1" id="KW-0732">Signal</keyword>
<gene>
    <name evidence="3" type="ORF">H8L47_19840</name>
</gene>
<reference evidence="3 4" key="1">
    <citation type="submission" date="2020-08" db="EMBL/GenBank/DDBJ databases">
        <title>Novel species isolated from subtropical streams in China.</title>
        <authorList>
            <person name="Lu H."/>
        </authorList>
    </citation>
    <scope>NUCLEOTIDE SEQUENCE [LARGE SCALE GENOMIC DNA]</scope>
    <source>
        <strain evidence="3 4">NL8W</strain>
    </source>
</reference>
<organism evidence="3 4">
    <name type="scientific">Undibacterium umbellatum</name>
    <dbReference type="NCBI Taxonomy" id="2762300"/>
    <lineage>
        <taxon>Bacteria</taxon>
        <taxon>Pseudomonadati</taxon>
        <taxon>Pseudomonadota</taxon>
        <taxon>Betaproteobacteria</taxon>
        <taxon>Burkholderiales</taxon>
        <taxon>Oxalobacteraceae</taxon>
        <taxon>Undibacterium</taxon>
    </lineage>
</organism>
<evidence type="ECO:0000259" key="2">
    <source>
        <dbReference type="Pfam" id="PF14086"/>
    </source>
</evidence>
<keyword evidence="4" id="KW-1185">Reference proteome</keyword>
<dbReference type="Pfam" id="PF14086">
    <property type="entry name" value="DUF4266"/>
    <property type="match status" value="1"/>
</dbReference>
<feature type="domain" description="DUF4266" evidence="2">
    <location>
        <begin position="30"/>
        <end position="79"/>
    </location>
</feature>
<feature type="chain" id="PRO_5046029005" evidence="1">
    <location>
        <begin position="23"/>
        <end position="79"/>
    </location>
</feature>
<dbReference type="EMBL" id="JACOFX010000012">
    <property type="protein sequence ID" value="MBC3909822.1"/>
    <property type="molecule type" value="Genomic_DNA"/>
</dbReference>
<evidence type="ECO:0000313" key="4">
    <source>
        <dbReference type="Proteomes" id="UP000646911"/>
    </source>
</evidence>
<evidence type="ECO:0000313" key="3">
    <source>
        <dbReference type="EMBL" id="MBC3909822.1"/>
    </source>
</evidence>
<name>A0ABR6ZDK4_9BURK</name>
<dbReference type="InterPro" id="IPR025362">
    <property type="entry name" value="DUF4266"/>
</dbReference>
<dbReference type="PROSITE" id="PS51257">
    <property type="entry name" value="PROKAR_LIPOPROTEIN"/>
    <property type="match status" value="1"/>
</dbReference>
<comment type="caution">
    <text evidence="3">The sequence shown here is derived from an EMBL/GenBank/DDBJ whole genome shotgun (WGS) entry which is preliminary data.</text>
</comment>
<protein>
    <submittedName>
        <fullName evidence="3">DUF4266 domain-containing protein</fullName>
    </submittedName>
</protein>